<dbReference type="InterPro" id="IPR036291">
    <property type="entry name" value="NAD(P)-bd_dom_sf"/>
</dbReference>
<dbReference type="InterPro" id="IPR006115">
    <property type="entry name" value="6PGDH_NADP-bd"/>
</dbReference>
<keyword evidence="5" id="KW-1185">Reference proteome</keyword>
<evidence type="ECO:0000259" key="2">
    <source>
        <dbReference type="Pfam" id="PF03446"/>
    </source>
</evidence>
<protein>
    <submittedName>
        <fullName evidence="4">NAD(P)-binding domain-containing protein</fullName>
    </submittedName>
</protein>
<evidence type="ECO:0000313" key="5">
    <source>
        <dbReference type="Proteomes" id="UP001433071"/>
    </source>
</evidence>
<dbReference type="Proteomes" id="UP001433071">
    <property type="component" value="Unassembled WGS sequence"/>
</dbReference>
<dbReference type="PANTHER" id="PTHR43580:SF2">
    <property type="entry name" value="CYTOKINE-LIKE NUCLEAR FACTOR N-PAC"/>
    <property type="match status" value="1"/>
</dbReference>
<dbReference type="Pfam" id="PF21761">
    <property type="entry name" value="RedAm-like_C"/>
    <property type="match status" value="1"/>
</dbReference>
<dbReference type="EMBL" id="JAMYQB010000003">
    <property type="protein sequence ID" value="MER9403564.1"/>
    <property type="molecule type" value="Genomic_DNA"/>
</dbReference>
<reference evidence="4 5" key="1">
    <citation type="journal article" date="2024" name="Proc. Natl. Acad. Sci. U.S.A.">
        <title>The evolutionary genomics of adaptation to stress in wild rhizobium bacteria.</title>
        <authorList>
            <person name="Kehlet-Delgado H."/>
            <person name="Montoya A.P."/>
            <person name="Jensen K.T."/>
            <person name="Wendlandt C.E."/>
            <person name="Dexheimer C."/>
            <person name="Roberts M."/>
            <person name="Torres Martinez L."/>
            <person name="Friesen M.L."/>
            <person name="Griffitts J.S."/>
            <person name="Porter S.S."/>
        </authorList>
    </citation>
    <scope>NUCLEOTIDE SEQUENCE [LARGE SCALE GENOMIC DNA]</scope>
    <source>
        <strain evidence="4 5">M0641</strain>
    </source>
</reference>
<name>A0ABV1YVQ7_9HYPH</name>
<dbReference type="PANTHER" id="PTHR43580">
    <property type="entry name" value="OXIDOREDUCTASE GLYR1-RELATED"/>
    <property type="match status" value="1"/>
</dbReference>
<evidence type="ECO:0000313" key="4">
    <source>
        <dbReference type="EMBL" id="MER9403564.1"/>
    </source>
</evidence>
<gene>
    <name evidence="4" type="ORF">NKI36_05815</name>
</gene>
<organism evidence="4 5">
    <name type="scientific">Mesorhizobium caraganae</name>
    <dbReference type="NCBI Taxonomy" id="483206"/>
    <lineage>
        <taxon>Bacteria</taxon>
        <taxon>Pseudomonadati</taxon>
        <taxon>Pseudomonadota</taxon>
        <taxon>Alphaproteobacteria</taxon>
        <taxon>Hyphomicrobiales</taxon>
        <taxon>Phyllobacteriaceae</taxon>
        <taxon>Mesorhizobium</taxon>
    </lineage>
</organism>
<dbReference type="Gene3D" id="3.40.50.720">
    <property type="entry name" value="NAD(P)-binding Rossmann-like Domain"/>
    <property type="match status" value="1"/>
</dbReference>
<dbReference type="PIRSF" id="PIRSF000103">
    <property type="entry name" value="HIBADH"/>
    <property type="match status" value="1"/>
</dbReference>
<keyword evidence="1" id="KW-0560">Oxidoreductase</keyword>
<dbReference type="InterPro" id="IPR013328">
    <property type="entry name" value="6PGD_dom2"/>
</dbReference>
<dbReference type="InterPro" id="IPR048666">
    <property type="entry name" value="RedAm-like_C"/>
</dbReference>
<sequence>MSEITVIGLGAMGTALAEAFLNQGYSVTVWNRSPAKAEALAAKGAIVAVSVEEAVRSSPLIVTCLLVYDTVREALGPVAAALSGRTVVNLTNGTPEQAREMSDWAISHGADYIDGGIMAVPPMIGGPHALILYSGSSQAFDACSGQLGALGTSKYLGEDAGLAPLYDISLLTGMYGMFAGTLQALALTGAAGIPAGAFMPLLASWLQAMQGLLPKWAEQIDSGDHTSDVVSNLGMQADAYVNLIDASRSADVSTELVLPMQSLMKRGVAAGQANADLSSLVALLRLSKQGA</sequence>
<dbReference type="InterPro" id="IPR051265">
    <property type="entry name" value="HIBADH-related_NP60_sf"/>
</dbReference>
<dbReference type="SUPFAM" id="SSF51735">
    <property type="entry name" value="NAD(P)-binding Rossmann-fold domains"/>
    <property type="match status" value="1"/>
</dbReference>
<accession>A0ABV1YVQ7</accession>
<proteinExistence type="predicted"/>
<feature type="domain" description="NADPH-dependent reductive aminase-like C-terminal" evidence="3">
    <location>
        <begin position="159"/>
        <end position="285"/>
    </location>
</feature>
<dbReference type="InterPro" id="IPR015815">
    <property type="entry name" value="HIBADH-related"/>
</dbReference>
<comment type="caution">
    <text evidence="4">The sequence shown here is derived from an EMBL/GenBank/DDBJ whole genome shotgun (WGS) entry which is preliminary data.</text>
</comment>
<evidence type="ECO:0000259" key="3">
    <source>
        <dbReference type="Pfam" id="PF21761"/>
    </source>
</evidence>
<dbReference type="Gene3D" id="1.10.1040.10">
    <property type="entry name" value="N-(1-d-carboxylethyl)-l-norvaline Dehydrogenase, domain 2"/>
    <property type="match status" value="1"/>
</dbReference>
<feature type="domain" description="6-phosphogluconate dehydrogenase NADP-binding" evidence="2">
    <location>
        <begin position="3"/>
        <end position="152"/>
    </location>
</feature>
<evidence type="ECO:0000256" key="1">
    <source>
        <dbReference type="ARBA" id="ARBA00023002"/>
    </source>
</evidence>
<dbReference type="Pfam" id="PF03446">
    <property type="entry name" value="NAD_binding_2"/>
    <property type="match status" value="1"/>
</dbReference>